<feature type="active site" evidence="4">
    <location>
        <position position="191"/>
    </location>
</feature>
<comment type="caution">
    <text evidence="7">The sequence shown here is derived from an EMBL/GenBank/DDBJ whole genome shotgun (WGS) entry which is preliminary data.</text>
</comment>
<evidence type="ECO:0000256" key="3">
    <source>
        <dbReference type="ARBA" id="ARBA00023085"/>
    </source>
</evidence>
<evidence type="ECO:0000313" key="7">
    <source>
        <dbReference type="EMBL" id="MFD2919156.1"/>
    </source>
</evidence>
<comment type="similarity">
    <text evidence="1">Belongs to the pectinesterase family.</text>
</comment>
<dbReference type="PANTHER" id="PTHR31321:SF57">
    <property type="entry name" value="PECTINESTERASE 53-RELATED"/>
    <property type="match status" value="1"/>
</dbReference>
<keyword evidence="5" id="KW-0732">Signal</keyword>
<gene>
    <name evidence="7" type="ORF">ACFS6H_05480</name>
</gene>
<feature type="signal peptide" evidence="5">
    <location>
        <begin position="1"/>
        <end position="20"/>
    </location>
</feature>
<dbReference type="RefSeq" id="WP_386096070.1">
    <property type="nucleotide sequence ID" value="NZ_JBHUOZ010000001.1"/>
</dbReference>
<organism evidence="7 8">
    <name type="scientific">Terrimonas rubra</name>
    <dbReference type="NCBI Taxonomy" id="1035890"/>
    <lineage>
        <taxon>Bacteria</taxon>
        <taxon>Pseudomonadati</taxon>
        <taxon>Bacteroidota</taxon>
        <taxon>Chitinophagia</taxon>
        <taxon>Chitinophagales</taxon>
        <taxon>Chitinophagaceae</taxon>
        <taxon>Terrimonas</taxon>
    </lineage>
</organism>
<feature type="chain" id="PRO_5044950823" description="Pectinesterase" evidence="5">
    <location>
        <begin position="21"/>
        <end position="329"/>
    </location>
</feature>
<dbReference type="Gene3D" id="2.160.20.10">
    <property type="entry name" value="Single-stranded right-handed beta-helix, Pectin lyase-like"/>
    <property type="match status" value="1"/>
</dbReference>
<keyword evidence="2 5" id="KW-0378">Hydrolase</keyword>
<comment type="pathway">
    <text evidence="5">Glycan metabolism; pectin degradation; 2-dehydro-3-deoxy-D-gluconate from pectin: step 1/5.</text>
</comment>
<protein>
    <recommendedName>
        <fullName evidence="5">Pectinesterase</fullName>
        <ecNumber evidence="5">3.1.1.11</ecNumber>
    </recommendedName>
</protein>
<evidence type="ECO:0000256" key="1">
    <source>
        <dbReference type="ARBA" id="ARBA00008891"/>
    </source>
</evidence>
<dbReference type="EMBL" id="JBHUOZ010000001">
    <property type="protein sequence ID" value="MFD2919156.1"/>
    <property type="molecule type" value="Genomic_DNA"/>
</dbReference>
<evidence type="ECO:0000256" key="2">
    <source>
        <dbReference type="ARBA" id="ARBA00022801"/>
    </source>
</evidence>
<reference evidence="8" key="1">
    <citation type="journal article" date="2019" name="Int. J. Syst. Evol. Microbiol.">
        <title>The Global Catalogue of Microorganisms (GCM) 10K type strain sequencing project: providing services to taxonomists for standard genome sequencing and annotation.</title>
        <authorList>
            <consortium name="The Broad Institute Genomics Platform"/>
            <consortium name="The Broad Institute Genome Sequencing Center for Infectious Disease"/>
            <person name="Wu L."/>
            <person name="Ma J."/>
        </authorList>
    </citation>
    <scope>NUCLEOTIDE SEQUENCE [LARGE SCALE GENOMIC DNA]</scope>
    <source>
        <strain evidence="8">KCTC 23299</strain>
    </source>
</reference>
<dbReference type="InterPro" id="IPR000070">
    <property type="entry name" value="Pectinesterase_cat"/>
</dbReference>
<dbReference type="InterPro" id="IPR033131">
    <property type="entry name" value="Pectinesterase_Asp_AS"/>
</dbReference>
<feature type="domain" description="Pectinesterase catalytic" evidence="6">
    <location>
        <begin position="29"/>
        <end position="322"/>
    </location>
</feature>
<keyword evidence="3 5" id="KW-0063">Aspartyl esterase</keyword>
<proteinExistence type="inferred from homology"/>
<dbReference type="SUPFAM" id="SSF51126">
    <property type="entry name" value="Pectin lyase-like"/>
    <property type="match status" value="1"/>
</dbReference>
<accession>A0ABW6A3G9</accession>
<dbReference type="InterPro" id="IPR012334">
    <property type="entry name" value="Pectin_lyas_fold"/>
</dbReference>
<dbReference type="EC" id="3.1.1.11" evidence="5"/>
<dbReference type="PANTHER" id="PTHR31321">
    <property type="entry name" value="ACYL-COA THIOESTER HYDROLASE YBHC-RELATED"/>
    <property type="match status" value="1"/>
</dbReference>
<sequence>MYKMKSFLSVLLCCITLVAAAQQNYPSKLVVAKDGSGDYATIQEAINAIRAYSPEHITVTIKNGVYNEKIIVPSWITNVTFIGEDRYKTIITNNDYSGKLMAQGADTLTNKTKFSTFNSYTMWVQGNDITIRNLTIQNTAGRVGQAVALHVDGDRFVIQDCDLLGNQDTLLTAGDSTRQYYYNCNIEGTTDFIFGPATAVFENCTIKSLSNSYITAASTPQWKQFGYVFLNCKLTANEEAKKVYLGRPWRAYARTVFYGCEYGKHIRPEGWHNWSKTENEATVFYAEYNNTGEGSDLSKRVSWAKQLTKKEAKAYTVKNIFNGWKPKIN</sequence>
<evidence type="ECO:0000256" key="4">
    <source>
        <dbReference type="PROSITE-ProRule" id="PRU10040"/>
    </source>
</evidence>
<dbReference type="InterPro" id="IPR011050">
    <property type="entry name" value="Pectin_lyase_fold/virulence"/>
</dbReference>
<evidence type="ECO:0000259" key="6">
    <source>
        <dbReference type="Pfam" id="PF01095"/>
    </source>
</evidence>
<evidence type="ECO:0000313" key="8">
    <source>
        <dbReference type="Proteomes" id="UP001597511"/>
    </source>
</evidence>
<evidence type="ECO:0000256" key="5">
    <source>
        <dbReference type="RuleBase" id="RU000589"/>
    </source>
</evidence>
<dbReference type="Proteomes" id="UP001597511">
    <property type="component" value="Unassembled WGS sequence"/>
</dbReference>
<dbReference type="PROSITE" id="PS00503">
    <property type="entry name" value="PECTINESTERASE_2"/>
    <property type="match status" value="1"/>
</dbReference>
<keyword evidence="8" id="KW-1185">Reference proteome</keyword>
<dbReference type="Pfam" id="PF01095">
    <property type="entry name" value="Pectinesterase"/>
    <property type="match status" value="1"/>
</dbReference>
<name>A0ABW6A3G9_9BACT</name>
<comment type="catalytic activity">
    <reaction evidence="5">
        <text>[(1-&gt;4)-alpha-D-galacturonosyl methyl ester](n) + n H2O = [(1-&gt;4)-alpha-D-galacturonosyl](n) + n methanol + n H(+)</text>
        <dbReference type="Rhea" id="RHEA:22380"/>
        <dbReference type="Rhea" id="RHEA-COMP:14570"/>
        <dbReference type="Rhea" id="RHEA-COMP:14573"/>
        <dbReference type="ChEBI" id="CHEBI:15377"/>
        <dbReference type="ChEBI" id="CHEBI:15378"/>
        <dbReference type="ChEBI" id="CHEBI:17790"/>
        <dbReference type="ChEBI" id="CHEBI:140522"/>
        <dbReference type="ChEBI" id="CHEBI:140523"/>
        <dbReference type="EC" id="3.1.1.11"/>
    </reaction>
</comment>